<dbReference type="InterPro" id="IPR009061">
    <property type="entry name" value="DNA-bd_dom_put_sf"/>
</dbReference>
<proteinExistence type="predicted"/>
<dbReference type="Gene3D" id="1.10.1660.10">
    <property type="match status" value="1"/>
</dbReference>
<dbReference type="PRINTS" id="PR00040">
    <property type="entry name" value="HTHMERR"/>
</dbReference>
<evidence type="ECO:0000256" key="1">
    <source>
        <dbReference type="ARBA" id="ARBA00023125"/>
    </source>
</evidence>
<keyword evidence="4" id="KW-1185">Reference proteome</keyword>
<evidence type="ECO:0000313" key="4">
    <source>
        <dbReference type="Proteomes" id="UP001596470"/>
    </source>
</evidence>
<gene>
    <name evidence="3" type="ORF">ACFQS3_01670</name>
</gene>
<dbReference type="EMBL" id="JBHSYS010000001">
    <property type="protein sequence ID" value="MFC6955895.1"/>
    <property type="molecule type" value="Genomic_DNA"/>
</dbReference>
<dbReference type="PROSITE" id="PS50937">
    <property type="entry name" value="HTH_MERR_2"/>
    <property type="match status" value="1"/>
</dbReference>
<accession>A0ABW2D310</accession>
<dbReference type="RefSeq" id="WP_382352954.1">
    <property type="nucleotide sequence ID" value="NZ_JBHMBP010000004.1"/>
</dbReference>
<sequence>MRIGELAERTGAPARMLRYYEQHGLIAADRSPNGYRDFPEPTVERVGQIRGLLDAGVPVKIIKQILPCLDGPGQIYFPVPDPEMLAQLAEQRDRMTRKAECVLKNRDAIAAYLDRVSGAPAP</sequence>
<reference evidence="4" key="1">
    <citation type="journal article" date="2019" name="Int. J. Syst. Evol. Microbiol.">
        <title>The Global Catalogue of Microorganisms (GCM) 10K type strain sequencing project: providing services to taxonomists for standard genome sequencing and annotation.</title>
        <authorList>
            <consortium name="The Broad Institute Genomics Platform"/>
            <consortium name="The Broad Institute Genome Sequencing Center for Infectious Disease"/>
            <person name="Wu L."/>
            <person name="Ma J."/>
        </authorList>
    </citation>
    <scope>NUCLEOTIDE SEQUENCE [LARGE SCALE GENOMIC DNA]</scope>
    <source>
        <strain evidence="4">KACC 12634</strain>
    </source>
</reference>
<keyword evidence="1" id="KW-0238">DNA-binding</keyword>
<protein>
    <submittedName>
        <fullName evidence="3">MerR family transcriptional regulator</fullName>
    </submittedName>
</protein>
<organism evidence="3 4">
    <name type="scientific">Glycomyces mayteni</name>
    <dbReference type="NCBI Taxonomy" id="543887"/>
    <lineage>
        <taxon>Bacteria</taxon>
        <taxon>Bacillati</taxon>
        <taxon>Actinomycetota</taxon>
        <taxon>Actinomycetes</taxon>
        <taxon>Glycomycetales</taxon>
        <taxon>Glycomycetaceae</taxon>
        <taxon>Glycomyces</taxon>
    </lineage>
</organism>
<dbReference type="PANTHER" id="PTHR30204:SF93">
    <property type="entry name" value="HTH MERR-TYPE DOMAIN-CONTAINING PROTEIN"/>
    <property type="match status" value="1"/>
</dbReference>
<name>A0ABW2D310_9ACTN</name>
<dbReference type="SUPFAM" id="SSF46955">
    <property type="entry name" value="Putative DNA-binding domain"/>
    <property type="match status" value="1"/>
</dbReference>
<dbReference type="InterPro" id="IPR047057">
    <property type="entry name" value="MerR_fam"/>
</dbReference>
<dbReference type="SMART" id="SM00422">
    <property type="entry name" value="HTH_MERR"/>
    <property type="match status" value="1"/>
</dbReference>
<feature type="domain" description="HTH merR-type" evidence="2">
    <location>
        <begin position="1"/>
        <end position="68"/>
    </location>
</feature>
<dbReference type="InterPro" id="IPR000551">
    <property type="entry name" value="MerR-type_HTH_dom"/>
</dbReference>
<evidence type="ECO:0000313" key="3">
    <source>
        <dbReference type="EMBL" id="MFC6955895.1"/>
    </source>
</evidence>
<comment type="caution">
    <text evidence="3">The sequence shown here is derived from an EMBL/GenBank/DDBJ whole genome shotgun (WGS) entry which is preliminary data.</text>
</comment>
<evidence type="ECO:0000259" key="2">
    <source>
        <dbReference type="PROSITE" id="PS50937"/>
    </source>
</evidence>
<dbReference type="PANTHER" id="PTHR30204">
    <property type="entry name" value="REDOX-CYCLING DRUG-SENSING TRANSCRIPTIONAL ACTIVATOR SOXR"/>
    <property type="match status" value="1"/>
</dbReference>
<dbReference type="Pfam" id="PF13411">
    <property type="entry name" value="MerR_1"/>
    <property type="match status" value="1"/>
</dbReference>
<dbReference type="CDD" id="cd01282">
    <property type="entry name" value="HTH_MerR-like_sg3"/>
    <property type="match status" value="1"/>
</dbReference>
<dbReference type="Proteomes" id="UP001596470">
    <property type="component" value="Unassembled WGS sequence"/>
</dbReference>